<dbReference type="PANTHER" id="PTHR34215">
    <property type="entry name" value="BLL0784 PROTEIN"/>
    <property type="match status" value="1"/>
</dbReference>
<dbReference type="STRING" id="525904.Tter_0911"/>
<dbReference type="CDD" id="cd00279">
    <property type="entry name" value="YlxR"/>
    <property type="match status" value="1"/>
</dbReference>
<sequence length="100" mass="11028">MPKKGQIIRVKRQPQRTCVGCKQVEGKRTLIRVVRRPDGIVEVDPTGRKAGRGAYVHQSLDCIEQAIASNALSRSLKANIGEEVISELRNLASSEDSEET</sequence>
<dbReference type="SUPFAM" id="SSF64376">
    <property type="entry name" value="YlxR-like"/>
    <property type="match status" value="1"/>
</dbReference>
<dbReference type="InterPro" id="IPR035931">
    <property type="entry name" value="YlxR-like_sf"/>
</dbReference>
<evidence type="ECO:0000259" key="1">
    <source>
        <dbReference type="Pfam" id="PF04296"/>
    </source>
</evidence>
<dbReference type="Gene3D" id="3.30.1230.10">
    <property type="entry name" value="YlxR-like"/>
    <property type="match status" value="1"/>
</dbReference>
<reference evidence="3" key="1">
    <citation type="journal article" date="2010" name="Stand. Genomic Sci.">
        <title>Complete genome sequence of 'Thermobaculum terrenum' type strain (YNP1).</title>
        <authorList>
            <person name="Kiss H."/>
            <person name="Cleland D."/>
            <person name="Lapidus A."/>
            <person name="Lucas S."/>
            <person name="Glavina Del Rio T."/>
            <person name="Nolan M."/>
            <person name="Tice H."/>
            <person name="Han C."/>
            <person name="Goodwin L."/>
            <person name="Pitluck S."/>
            <person name="Liolios K."/>
            <person name="Ivanova N."/>
            <person name="Mavromatis K."/>
            <person name="Ovchinnikova G."/>
            <person name="Pati A."/>
            <person name="Chen A."/>
            <person name="Palaniappan K."/>
            <person name="Land M."/>
            <person name="Hauser L."/>
            <person name="Chang Y."/>
            <person name="Jeffries C."/>
            <person name="Lu M."/>
            <person name="Brettin T."/>
            <person name="Detter J."/>
            <person name="Goker M."/>
            <person name="Tindall B."/>
            <person name="Beck B."/>
            <person name="McDermott T."/>
            <person name="Woyke T."/>
            <person name="Bristow J."/>
            <person name="Eisen J."/>
            <person name="Markowitz V."/>
            <person name="Hugenholtz P."/>
            <person name="Kyrpides N."/>
            <person name="Klenk H."/>
            <person name="Cheng J."/>
        </authorList>
    </citation>
    <scope>NUCLEOTIDE SEQUENCE [LARGE SCALE GENOMIC DNA]</scope>
    <source>
        <strain evidence="3">ATCC BAA-798 / YNP1</strain>
    </source>
</reference>
<gene>
    <name evidence="2" type="ordered locus">Tter_0911</name>
</gene>
<dbReference type="RefSeq" id="WP_012874863.1">
    <property type="nucleotide sequence ID" value="NC_013525.1"/>
</dbReference>
<dbReference type="PANTHER" id="PTHR34215:SF1">
    <property type="entry name" value="YLXR DOMAIN-CONTAINING PROTEIN"/>
    <property type="match status" value="1"/>
</dbReference>
<evidence type="ECO:0000313" key="3">
    <source>
        <dbReference type="Proteomes" id="UP000000323"/>
    </source>
</evidence>
<dbReference type="EMBL" id="CP001825">
    <property type="protein sequence ID" value="ACZ41828.1"/>
    <property type="molecule type" value="Genomic_DNA"/>
</dbReference>
<evidence type="ECO:0000313" key="2">
    <source>
        <dbReference type="EMBL" id="ACZ41828.1"/>
    </source>
</evidence>
<dbReference type="OrthoDB" id="9813251at2"/>
<dbReference type="Proteomes" id="UP000000323">
    <property type="component" value="Chromosome 1"/>
</dbReference>
<accession>D1CFX2</accession>
<dbReference type="InterPro" id="IPR037465">
    <property type="entry name" value="YlxR"/>
</dbReference>
<dbReference type="HOGENOM" id="CLU_147970_2_1_0"/>
<organism evidence="2 3">
    <name type="scientific">Thermobaculum terrenum (strain ATCC BAA-798 / CCMEE 7001 / YNP1)</name>
    <dbReference type="NCBI Taxonomy" id="525904"/>
    <lineage>
        <taxon>Bacteria</taxon>
        <taxon>Bacillati</taxon>
        <taxon>Chloroflexota</taxon>
        <taxon>Chloroflexia</taxon>
        <taxon>Candidatus Thermobaculales</taxon>
        <taxon>Candidatus Thermobaculaceae</taxon>
        <taxon>Thermobaculum</taxon>
    </lineage>
</organism>
<feature type="domain" description="YlxR" evidence="1">
    <location>
        <begin position="16"/>
        <end position="89"/>
    </location>
</feature>
<proteinExistence type="predicted"/>
<dbReference type="eggNOG" id="COG2740">
    <property type="taxonomic scope" value="Bacteria"/>
</dbReference>
<protein>
    <recommendedName>
        <fullName evidence="1">YlxR domain-containing protein</fullName>
    </recommendedName>
</protein>
<name>D1CFX2_THET1</name>
<dbReference type="AlphaFoldDB" id="D1CFX2"/>
<dbReference type="KEGG" id="ttr:Tter_0911"/>
<dbReference type="InterPro" id="IPR007393">
    <property type="entry name" value="YlxR_dom"/>
</dbReference>
<keyword evidence="3" id="KW-1185">Reference proteome</keyword>
<dbReference type="Pfam" id="PF04296">
    <property type="entry name" value="YlxR"/>
    <property type="match status" value="1"/>
</dbReference>
<dbReference type="NCBIfam" id="NF047356">
    <property type="entry name" value="RNA_bind_RnpM"/>
    <property type="match status" value="1"/>
</dbReference>